<reference evidence="2" key="1">
    <citation type="journal article" date="2023" name="Nat. Plants">
        <title>Single-cell RNA sequencing provides a high-resolution roadmap for understanding the multicellular compartmentation of specialized metabolism.</title>
        <authorList>
            <person name="Sun S."/>
            <person name="Shen X."/>
            <person name="Li Y."/>
            <person name="Li Y."/>
            <person name="Wang S."/>
            <person name="Li R."/>
            <person name="Zhang H."/>
            <person name="Shen G."/>
            <person name="Guo B."/>
            <person name="Wei J."/>
            <person name="Xu J."/>
            <person name="St-Pierre B."/>
            <person name="Chen S."/>
            <person name="Sun C."/>
        </authorList>
    </citation>
    <scope>NUCLEOTIDE SEQUENCE [LARGE SCALE GENOMIC DNA]</scope>
</reference>
<protein>
    <submittedName>
        <fullName evidence="1">Uncharacterized protein</fullName>
    </submittedName>
</protein>
<evidence type="ECO:0000313" key="1">
    <source>
        <dbReference type="EMBL" id="KAI5649297.1"/>
    </source>
</evidence>
<gene>
    <name evidence="1" type="ORF">M9H77_35302</name>
</gene>
<accession>A0ACB9ZNM2</accession>
<comment type="caution">
    <text evidence="1">The sequence shown here is derived from an EMBL/GenBank/DDBJ whole genome shotgun (WGS) entry which is preliminary data.</text>
</comment>
<dbReference type="Proteomes" id="UP001060085">
    <property type="component" value="Linkage Group LG08"/>
</dbReference>
<proteinExistence type="predicted"/>
<keyword evidence="2" id="KW-1185">Reference proteome</keyword>
<name>A0ACB9ZNM2_CATRO</name>
<evidence type="ECO:0000313" key="2">
    <source>
        <dbReference type="Proteomes" id="UP001060085"/>
    </source>
</evidence>
<organism evidence="1 2">
    <name type="scientific">Catharanthus roseus</name>
    <name type="common">Madagascar periwinkle</name>
    <name type="synonym">Vinca rosea</name>
    <dbReference type="NCBI Taxonomy" id="4058"/>
    <lineage>
        <taxon>Eukaryota</taxon>
        <taxon>Viridiplantae</taxon>
        <taxon>Streptophyta</taxon>
        <taxon>Embryophyta</taxon>
        <taxon>Tracheophyta</taxon>
        <taxon>Spermatophyta</taxon>
        <taxon>Magnoliopsida</taxon>
        <taxon>eudicotyledons</taxon>
        <taxon>Gunneridae</taxon>
        <taxon>Pentapetalae</taxon>
        <taxon>asterids</taxon>
        <taxon>lamiids</taxon>
        <taxon>Gentianales</taxon>
        <taxon>Apocynaceae</taxon>
        <taxon>Rauvolfioideae</taxon>
        <taxon>Vinceae</taxon>
        <taxon>Catharanthinae</taxon>
        <taxon>Catharanthus</taxon>
    </lineage>
</organism>
<sequence>MVKNLWITVSYVLGKLGLFFNVDVAGFDLLLCLLRNSNQLPFFLCDHTSSLDFTYSGPDSEQVFHPNAVHFFATNSAPKFDQAALYSGHLAAKSIQSAAPVSVDSGHETHFYSAPESAPKSHCNVQIVQRVQHRHLWNLLESEENSEVLAKNDNEVTVWIMHFNNTNQGRFLLAAEDGEMRTHARLVIDVEDNIESRAKDDSDEGDEMPFSIF</sequence>
<dbReference type="EMBL" id="CM044708">
    <property type="protein sequence ID" value="KAI5649297.1"/>
    <property type="molecule type" value="Genomic_DNA"/>
</dbReference>